<sequence>MPTSRRRFLQQTGISAAAAHFATNLPSLALGAESTNRQRLVFVFSPNGVIPDHFWPEVDKKQGESEMEFKRILKPLKPFRDQTVTMHGLCNQIQGDGDGHMRGIGCLLTGVELFPGDIQGGSDTPAGWSQGISIDQFLKNQLQADPRTRTRFGSLEFGVMVPDRADTWTRMSYSGPNQPVAPIDNPYKMFDKLYGQAKNRELLASVLDDLSDDFRTLEKMVSVEDRHLLQQHQALVRKVEKDLQVELAAKSDAIGHAVPELPPNVEDQNDNMPQITRMQTELLVNSFAADFARIASFQITNSVGNAKLRWLDIDEGHHALSHEPDSNEDSYEKLIKINTWYCEQVAHLAKRLQETPEPGGEGSMLDHTTIVWTNELGKGNSHTRNNIPFVLVGGGLGIRGNRAIDFKRTPHNRFLMTLAERMGFPQETFGNPDFCGDGVLTGV</sequence>
<dbReference type="Pfam" id="PF07586">
    <property type="entry name" value="HXXSHH"/>
    <property type="match status" value="1"/>
</dbReference>
<dbReference type="Proteomes" id="UP000318053">
    <property type="component" value="Unassembled WGS sequence"/>
</dbReference>
<organism evidence="1 2">
    <name type="scientific">Allorhodopirellula solitaria</name>
    <dbReference type="NCBI Taxonomy" id="2527987"/>
    <lineage>
        <taxon>Bacteria</taxon>
        <taxon>Pseudomonadati</taxon>
        <taxon>Planctomycetota</taxon>
        <taxon>Planctomycetia</taxon>
        <taxon>Pirellulales</taxon>
        <taxon>Pirellulaceae</taxon>
        <taxon>Allorhodopirellula</taxon>
    </lineage>
</organism>
<dbReference type="AlphaFoldDB" id="A0A5C5YE15"/>
<protein>
    <recommendedName>
        <fullName evidence="3">Secreted protein containing DUF1552</fullName>
    </recommendedName>
</protein>
<comment type="caution">
    <text evidence="1">The sequence shown here is derived from an EMBL/GenBank/DDBJ whole genome shotgun (WGS) entry which is preliminary data.</text>
</comment>
<gene>
    <name evidence="1" type="ORF">CA85_08690</name>
</gene>
<proteinExistence type="predicted"/>
<reference evidence="1 2" key="1">
    <citation type="submission" date="2019-02" db="EMBL/GenBank/DDBJ databases">
        <title>Deep-cultivation of Planctomycetes and their phenomic and genomic characterization uncovers novel biology.</title>
        <authorList>
            <person name="Wiegand S."/>
            <person name="Jogler M."/>
            <person name="Boedeker C."/>
            <person name="Pinto D."/>
            <person name="Vollmers J."/>
            <person name="Rivas-Marin E."/>
            <person name="Kohn T."/>
            <person name="Peeters S.H."/>
            <person name="Heuer A."/>
            <person name="Rast P."/>
            <person name="Oberbeckmann S."/>
            <person name="Bunk B."/>
            <person name="Jeske O."/>
            <person name="Meyerdierks A."/>
            <person name="Storesund J.E."/>
            <person name="Kallscheuer N."/>
            <person name="Luecker S."/>
            <person name="Lage O.M."/>
            <person name="Pohl T."/>
            <person name="Merkel B.J."/>
            <person name="Hornburger P."/>
            <person name="Mueller R.-W."/>
            <person name="Bruemmer F."/>
            <person name="Labrenz M."/>
            <person name="Spormann A.M."/>
            <person name="Op Den Camp H."/>
            <person name="Overmann J."/>
            <person name="Amann R."/>
            <person name="Jetten M.S.M."/>
            <person name="Mascher T."/>
            <person name="Medema M.H."/>
            <person name="Devos D.P."/>
            <person name="Kaster A.-K."/>
            <person name="Ovreas L."/>
            <person name="Rohde M."/>
            <person name="Galperin M.Y."/>
            <person name="Jogler C."/>
        </authorList>
    </citation>
    <scope>NUCLEOTIDE SEQUENCE [LARGE SCALE GENOMIC DNA]</scope>
    <source>
        <strain evidence="1 2">CA85</strain>
    </source>
</reference>
<keyword evidence="2" id="KW-1185">Reference proteome</keyword>
<dbReference type="OrthoDB" id="9146593at2"/>
<dbReference type="EMBL" id="SJPK01000002">
    <property type="protein sequence ID" value="TWT73986.1"/>
    <property type="molecule type" value="Genomic_DNA"/>
</dbReference>
<accession>A0A5C5YE15</accession>
<name>A0A5C5YE15_9BACT</name>
<evidence type="ECO:0000313" key="2">
    <source>
        <dbReference type="Proteomes" id="UP000318053"/>
    </source>
</evidence>
<dbReference type="InterPro" id="IPR006311">
    <property type="entry name" value="TAT_signal"/>
</dbReference>
<dbReference type="RefSeq" id="WP_146390055.1">
    <property type="nucleotide sequence ID" value="NZ_SJPK01000002.1"/>
</dbReference>
<evidence type="ECO:0008006" key="3">
    <source>
        <dbReference type="Google" id="ProtNLM"/>
    </source>
</evidence>
<evidence type="ECO:0000313" key="1">
    <source>
        <dbReference type="EMBL" id="TWT73986.1"/>
    </source>
</evidence>
<dbReference type="InterPro" id="IPR011447">
    <property type="entry name" value="DUF1552"/>
</dbReference>
<dbReference type="PROSITE" id="PS51318">
    <property type="entry name" value="TAT"/>
    <property type="match status" value="1"/>
</dbReference>